<evidence type="ECO:0000313" key="4">
    <source>
        <dbReference type="Proteomes" id="UP000539313"/>
    </source>
</evidence>
<dbReference type="Proteomes" id="UP000539313">
    <property type="component" value="Unassembled WGS sequence"/>
</dbReference>
<feature type="transmembrane region" description="Helical" evidence="2">
    <location>
        <begin position="191"/>
        <end position="214"/>
    </location>
</feature>
<comment type="caution">
    <text evidence="3">The sequence shown here is derived from an EMBL/GenBank/DDBJ whole genome shotgun (WGS) entry which is preliminary data.</text>
</comment>
<evidence type="ECO:0000313" key="3">
    <source>
        <dbReference type="EMBL" id="MBA9002575.1"/>
    </source>
</evidence>
<gene>
    <name evidence="3" type="ORF">HNR21_001457</name>
</gene>
<keyword evidence="2" id="KW-0472">Membrane</keyword>
<evidence type="ECO:0000256" key="1">
    <source>
        <dbReference type="SAM" id="MobiDB-lite"/>
    </source>
</evidence>
<feature type="region of interest" description="Disordered" evidence="1">
    <location>
        <begin position="98"/>
        <end position="132"/>
    </location>
</feature>
<evidence type="ECO:0000256" key="2">
    <source>
        <dbReference type="SAM" id="Phobius"/>
    </source>
</evidence>
<dbReference type="AlphaFoldDB" id="A0A7W3MVD4"/>
<proteinExistence type="predicted"/>
<sequence>MDTGSGPDRHRLNWNGEVLELAARRAGVRTVVTLYRDGREIAEGGGIGRVMLPLPRPERTGPAEGEDAPKPPTVLAVAVAPGRLAQAFLLVPRAVPGDTGSAGSAGSAEDGDGERGERGRRAEGGDRRGGVPAEVLDELPEGLAKLVGFAAAERHRFEPPPGTFAGRLLAFERGHPKLWASRHVVLATAKVVGGLLGVAMLFDMLLGRIIGWILERLPDIDAPDVPLPEVNLPSIPWPDIPLPDLPDVALPGWMRAVLATAKYWVPILIAIGVAVEEVRRRRGRDTEAGRDAGADRAARRSGMTMRTGTPWPGEVPGRAGAARRRASWCGRR</sequence>
<organism evidence="3 4">
    <name type="scientific">Thermomonospora cellulosilytica</name>
    <dbReference type="NCBI Taxonomy" id="1411118"/>
    <lineage>
        <taxon>Bacteria</taxon>
        <taxon>Bacillati</taxon>
        <taxon>Actinomycetota</taxon>
        <taxon>Actinomycetes</taxon>
        <taxon>Streptosporangiales</taxon>
        <taxon>Thermomonosporaceae</taxon>
        <taxon>Thermomonospora</taxon>
    </lineage>
</organism>
<reference evidence="3 4" key="1">
    <citation type="submission" date="2020-08" db="EMBL/GenBank/DDBJ databases">
        <title>Sequencing the genomes of 1000 actinobacteria strains.</title>
        <authorList>
            <person name="Klenk H.-P."/>
        </authorList>
    </citation>
    <scope>NUCLEOTIDE SEQUENCE [LARGE SCALE GENOMIC DNA]</scope>
    <source>
        <strain evidence="3 4">DSM 45823</strain>
    </source>
</reference>
<feature type="compositionally biased region" description="Basic and acidic residues" evidence="1">
    <location>
        <begin position="113"/>
        <end position="129"/>
    </location>
</feature>
<feature type="compositionally biased region" description="Basic and acidic residues" evidence="1">
    <location>
        <begin position="282"/>
        <end position="298"/>
    </location>
</feature>
<dbReference type="RefSeq" id="WP_182704558.1">
    <property type="nucleotide sequence ID" value="NZ_JACJII010000001.1"/>
</dbReference>
<protein>
    <submittedName>
        <fullName evidence="3">Uncharacterized protein</fullName>
    </submittedName>
</protein>
<feature type="region of interest" description="Disordered" evidence="1">
    <location>
        <begin position="282"/>
        <end position="332"/>
    </location>
</feature>
<dbReference type="EMBL" id="JACJII010000001">
    <property type="protein sequence ID" value="MBA9002575.1"/>
    <property type="molecule type" value="Genomic_DNA"/>
</dbReference>
<keyword evidence="4" id="KW-1185">Reference proteome</keyword>
<keyword evidence="2" id="KW-0812">Transmembrane</keyword>
<keyword evidence="2" id="KW-1133">Transmembrane helix</keyword>
<feature type="transmembrane region" description="Helical" evidence="2">
    <location>
        <begin position="253"/>
        <end position="275"/>
    </location>
</feature>
<accession>A0A7W3MVD4</accession>
<name>A0A7W3MVD4_9ACTN</name>
<feature type="region of interest" description="Disordered" evidence="1">
    <location>
        <begin position="52"/>
        <end position="71"/>
    </location>
</feature>
<feature type="compositionally biased region" description="Basic residues" evidence="1">
    <location>
        <begin position="321"/>
        <end position="332"/>
    </location>
</feature>
<feature type="compositionally biased region" description="Low complexity" evidence="1">
    <location>
        <begin position="98"/>
        <end position="108"/>
    </location>
</feature>